<dbReference type="InterPro" id="IPR006860">
    <property type="entry name" value="FecR"/>
</dbReference>
<name>A0A939GNA2_9BACT</name>
<keyword evidence="1" id="KW-0472">Membrane</keyword>
<dbReference type="PANTHER" id="PTHR30273:SF2">
    <property type="entry name" value="PROTEIN FECR"/>
    <property type="match status" value="1"/>
</dbReference>
<evidence type="ECO:0000313" key="4">
    <source>
        <dbReference type="Proteomes" id="UP000664034"/>
    </source>
</evidence>
<evidence type="ECO:0000259" key="2">
    <source>
        <dbReference type="Pfam" id="PF04773"/>
    </source>
</evidence>
<dbReference type="Gene3D" id="2.60.120.1440">
    <property type="match status" value="1"/>
</dbReference>
<comment type="caution">
    <text evidence="3">The sequence shown here is derived from an EMBL/GenBank/DDBJ whole genome shotgun (WGS) entry which is preliminary data.</text>
</comment>
<keyword evidence="4" id="KW-1185">Reference proteome</keyword>
<protein>
    <submittedName>
        <fullName evidence="3">FecR domain-containing protein</fullName>
    </submittedName>
</protein>
<keyword evidence="1" id="KW-1133">Transmembrane helix</keyword>
<dbReference type="PANTHER" id="PTHR30273">
    <property type="entry name" value="PERIPLASMIC SIGNAL SENSOR AND SIGMA FACTOR ACTIVATOR FECR-RELATED"/>
    <property type="match status" value="1"/>
</dbReference>
<dbReference type="InterPro" id="IPR012373">
    <property type="entry name" value="Ferrdict_sens_TM"/>
</dbReference>
<gene>
    <name evidence="3" type="ORF">J2I47_23690</name>
</gene>
<dbReference type="Proteomes" id="UP000664034">
    <property type="component" value="Unassembled WGS sequence"/>
</dbReference>
<dbReference type="AlphaFoldDB" id="A0A939GNA2"/>
<proteinExistence type="predicted"/>
<reference evidence="3" key="1">
    <citation type="submission" date="2021-03" db="EMBL/GenBank/DDBJ databases">
        <title>Fibrella sp. HMF5335 genome sequencing and assembly.</title>
        <authorList>
            <person name="Kang H."/>
            <person name="Kim H."/>
            <person name="Bae S."/>
            <person name="Joh K."/>
        </authorList>
    </citation>
    <scope>NUCLEOTIDE SEQUENCE</scope>
    <source>
        <strain evidence="3">HMF5335</strain>
    </source>
</reference>
<organism evidence="3 4">
    <name type="scientific">Fibrella rubiginis</name>
    <dbReference type="NCBI Taxonomy" id="2817060"/>
    <lineage>
        <taxon>Bacteria</taxon>
        <taxon>Pseudomonadati</taxon>
        <taxon>Bacteroidota</taxon>
        <taxon>Cytophagia</taxon>
        <taxon>Cytophagales</taxon>
        <taxon>Spirosomataceae</taxon>
        <taxon>Fibrella</taxon>
    </lineage>
</organism>
<evidence type="ECO:0000256" key="1">
    <source>
        <dbReference type="SAM" id="Phobius"/>
    </source>
</evidence>
<accession>A0A939GNA2</accession>
<feature type="domain" description="FecR protein" evidence="2">
    <location>
        <begin position="134"/>
        <end position="241"/>
    </location>
</feature>
<dbReference type="EMBL" id="JAFMYV010000015">
    <property type="protein sequence ID" value="MBO0939573.1"/>
    <property type="molecule type" value="Genomic_DNA"/>
</dbReference>
<dbReference type="RefSeq" id="WP_207367098.1">
    <property type="nucleotide sequence ID" value="NZ_JAFMYV010000015.1"/>
</dbReference>
<feature type="transmembrane region" description="Helical" evidence="1">
    <location>
        <begin position="103"/>
        <end position="125"/>
    </location>
</feature>
<dbReference type="GO" id="GO:0016989">
    <property type="term" value="F:sigma factor antagonist activity"/>
    <property type="evidence" value="ECO:0007669"/>
    <property type="project" value="TreeGrafter"/>
</dbReference>
<sequence>MKPYAHYSAIELAMDDMFVRWVQTPDDDELSAHWEGFLEHQPQCETLVDEARQLVQQISLPPATLPALHTDEVHSVWGRIRGSLQDLDDVRPLQPAVRSVVGWWYFGRAIAASLGMILLVGWTVFKQYTSETSRLITTTTAARQIELPDGSSVKLLPHSSLRYTPRGFARESAADGDTHTELTRAVWLDGAAEFRIVNPTGHGAANAFRVHTDNLTAEATGTQFSVDSQNGQTRVTLLDGTLNLLLGHRQLRHLNPGETVLVAGGDIGPD</sequence>
<evidence type="ECO:0000313" key="3">
    <source>
        <dbReference type="EMBL" id="MBO0939573.1"/>
    </source>
</evidence>
<keyword evidence="1" id="KW-0812">Transmembrane</keyword>
<dbReference type="Pfam" id="PF04773">
    <property type="entry name" value="FecR"/>
    <property type="match status" value="1"/>
</dbReference>